<feature type="transmembrane region" description="Helical" evidence="1">
    <location>
        <begin position="483"/>
        <end position="504"/>
    </location>
</feature>
<dbReference type="KEGG" id="wna:KA717_24420"/>
<dbReference type="AlphaFoldDB" id="A0A977PTP1"/>
<evidence type="ECO:0000313" key="2">
    <source>
        <dbReference type="EMBL" id="UXE59081.1"/>
    </source>
</evidence>
<accession>A0A977PTP1</accession>
<evidence type="ECO:0000256" key="1">
    <source>
        <dbReference type="SAM" id="Phobius"/>
    </source>
</evidence>
<dbReference type="Proteomes" id="UP001065613">
    <property type="component" value="Chromosome"/>
</dbReference>
<proteinExistence type="predicted"/>
<sequence>MTNNLLIYPTIDLFVYQLAEGLGQSDLEIDENSRNFWKEIYSDKLNDLQLKEFQQREAKTSDYIPLFKTDVEKLFLEPQDGFYNPVKIGDTYALQINCSSDKSEDCEPLDPREINSFQAIKKTIEQKYKTTDISEIKFGQSWFVWAKLTSPEQKPEIVAKNIYEQLQLFDDLSWEDTLKTDLNLSDQNAFGATFFECWQLPSDRGDQNRHLLIALFPPNENNQFYQTINKNYPQLTKLFLYRNKIIWAYQRSRHYKANLKEAAKEVQKRVKDLPNKIDDSVNPQIDADLGLLQRELAHTLNLMSSYAETLSYLEEQKNTIEANFKNYQRLVTELNVPCLQAFTPIVSEKYLPQISSDLTSLSSGLRLLENSVRTIEGIINIEQAKGDRALNETIFKASQKQAEDALKLNETMRKDSQQQAEDALKLNQTIFKASQKQAEDALKLNQTFIAATAGLATSQVVSTLVIAYYPAKDKDGNSVSNPIFYLGSIFILSLVCGSLVFGLVRKMLASKAS</sequence>
<organism evidence="2">
    <name type="scientific">Woronichinia naegeliana WA131</name>
    <dbReference type="NCBI Taxonomy" id="2824559"/>
    <lineage>
        <taxon>Bacteria</taxon>
        <taxon>Bacillati</taxon>
        <taxon>Cyanobacteriota</taxon>
        <taxon>Cyanophyceae</taxon>
        <taxon>Synechococcales</taxon>
        <taxon>Coelosphaeriaceae</taxon>
        <taxon>Woronichinia</taxon>
    </lineage>
</organism>
<name>A0A977PTP1_9CYAN</name>
<keyword evidence="1" id="KW-1133">Transmembrane helix</keyword>
<feature type="transmembrane region" description="Helical" evidence="1">
    <location>
        <begin position="448"/>
        <end position="471"/>
    </location>
</feature>
<protein>
    <submittedName>
        <fullName evidence="2">Uncharacterized protein</fullName>
    </submittedName>
</protein>
<keyword evidence="1" id="KW-0812">Transmembrane</keyword>
<reference evidence="2" key="1">
    <citation type="submission" date="2021-04" db="EMBL/GenBank/DDBJ databases">
        <title>Genome sequence of Woronichinia naegeliana from Washington state freshwater lake bloom.</title>
        <authorList>
            <person name="Dreher T.W."/>
        </authorList>
    </citation>
    <scope>NUCLEOTIDE SEQUENCE</scope>
    <source>
        <strain evidence="2">WA131</strain>
    </source>
</reference>
<gene>
    <name evidence="2" type="ORF">KA717_24420</name>
</gene>
<keyword evidence="1" id="KW-0472">Membrane</keyword>
<dbReference type="EMBL" id="CP073041">
    <property type="protein sequence ID" value="UXE59081.1"/>
    <property type="molecule type" value="Genomic_DNA"/>
</dbReference>